<name>A0A644YA74_9ZZZZ</name>
<protein>
    <recommendedName>
        <fullName evidence="3">RRM domain-containing protein</fullName>
    </recommendedName>
</protein>
<dbReference type="Gene3D" id="3.30.70.330">
    <property type="match status" value="1"/>
</dbReference>
<comment type="caution">
    <text evidence="4">The sequence shown here is derived from an EMBL/GenBank/DDBJ whole genome shotgun (WGS) entry which is preliminary data.</text>
</comment>
<dbReference type="AlphaFoldDB" id="A0A644YA74"/>
<dbReference type="InterPro" id="IPR048289">
    <property type="entry name" value="RRM2_NsCP33-like"/>
</dbReference>
<dbReference type="GO" id="GO:0003723">
    <property type="term" value="F:RNA binding"/>
    <property type="evidence" value="ECO:0007669"/>
    <property type="project" value="UniProtKB-KW"/>
</dbReference>
<gene>
    <name evidence="4" type="ORF">SDC9_71304</name>
</gene>
<dbReference type="EMBL" id="VSSQ01004348">
    <property type="protein sequence ID" value="MPM24818.1"/>
    <property type="molecule type" value="Genomic_DNA"/>
</dbReference>
<dbReference type="InterPro" id="IPR012677">
    <property type="entry name" value="Nucleotide-bd_a/b_plait_sf"/>
</dbReference>
<feature type="domain" description="RRM" evidence="3">
    <location>
        <begin position="1"/>
        <end position="79"/>
    </location>
</feature>
<dbReference type="Pfam" id="PF00076">
    <property type="entry name" value="RRM_1"/>
    <property type="match status" value="1"/>
</dbReference>
<keyword evidence="1" id="KW-0694">RNA-binding</keyword>
<proteinExistence type="predicted"/>
<dbReference type="SMART" id="SM00360">
    <property type="entry name" value="RRM"/>
    <property type="match status" value="1"/>
</dbReference>
<dbReference type="PANTHER" id="PTHR48027">
    <property type="entry name" value="HETEROGENEOUS NUCLEAR RIBONUCLEOPROTEIN 87F-RELATED"/>
    <property type="match status" value="1"/>
</dbReference>
<dbReference type="InterPro" id="IPR035979">
    <property type="entry name" value="RBD_domain_sf"/>
</dbReference>
<dbReference type="PROSITE" id="PS50102">
    <property type="entry name" value="RRM"/>
    <property type="match status" value="1"/>
</dbReference>
<dbReference type="InterPro" id="IPR000504">
    <property type="entry name" value="RRM_dom"/>
</dbReference>
<evidence type="ECO:0000256" key="2">
    <source>
        <dbReference type="SAM" id="MobiDB-lite"/>
    </source>
</evidence>
<dbReference type="SUPFAM" id="SSF54928">
    <property type="entry name" value="RNA-binding domain, RBD"/>
    <property type="match status" value="1"/>
</dbReference>
<accession>A0A644YA74</accession>
<sequence length="96" mass="10373">MNIYVGNMAFSTTENDLNTAFAAYGNVSSIRLVMDRDTGRPKGFAFVDMSNDTEAKAAIAGLNGQSLDGREIVVNEARPREDRGNGGANRQGGFRR</sequence>
<evidence type="ECO:0000313" key="4">
    <source>
        <dbReference type="EMBL" id="MPM24818.1"/>
    </source>
</evidence>
<reference evidence="4" key="1">
    <citation type="submission" date="2019-08" db="EMBL/GenBank/DDBJ databases">
        <authorList>
            <person name="Kucharzyk K."/>
            <person name="Murdoch R.W."/>
            <person name="Higgins S."/>
            <person name="Loffler F."/>
        </authorList>
    </citation>
    <scope>NUCLEOTIDE SEQUENCE</scope>
</reference>
<dbReference type="InterPro" id="IPR052462">
    <property type="entry name" value="SLIRP/GR-RBP-like"/>
</dbReference>
<evidence type="ECO:0000256" key="1">
    <source>
        <dbReference type="ARBA" id="ARBA00022884"/>
    </source>
</evidence>
<dbReference type="CDD" id="cd21608">
    <property type="entry name" value="RRM2_NsCP33_like"/>
    <property type="match status" value="1"/>
</dbReference>
<evidence type="ECO:0000259" key="3">
    <source>
        <dbReference type="PROSITE" id="PS50102"/>
    </source>
</evidence>
<organism evidence="4">
    <name type="scientific">bioreactor metagenome</name>
    <dbReference type="NCBI Taxonomy" id="1076179"/>
    <lineage>
        <taxon>unclassified sequences</taxon>
        <taxon>metagenomes</taxon>
        <taxon>ecological metagenomes</taxon>
    </lineage>
</organism>
<feature type="region of interest" description="Disordered" evidence="2">
    <location>
        <begin position="76"/>
        <end position="96"/>
    </location>
</feature>